<feature type="signal peptide" evidence="1">
    <location>
        <begin position="1"/>
        <end position="18"/>
    </location>
</feature>
<sequence>MFALVHILSILSFGLVCASQGNDDPVVVGLTFLAESTDPSEGSTPWALTSHGIAEKLFTVDKNGNIVGQLATSVAKVSDFVWDVTIQPDSKFSDGTPVSSEAVAFSLMEQNNKNPSAQSSLGNMTVVALDDTTVRIESERQTHMMDAVLAEWAFVIYSKASDGNFVFTGPFAIAVFEAEQIHLVPNEYYLGATVRSSVLIKKFEDGHDLATAFKDDKVDIAFQLPIDTLPDLRKEKGARIKSFEVGYHYMMFYNMETLEDVRIRKAIDLAIDRNTVSQALAGGKGTRSLFPDNSPFFSDDSEAGGDPDAASKLLEEAGWALNTSGKRAKDGKELTVQLVAYPHRPGLLISQKVIAETLTALGISVTTIVTGQDWSETEQVINDRSFDLLMWAQHTLPAGDPLWFLTTFFRSDGSNNHAHINSTTIDLYVDMLSRSEGHDERVMLSQTIQDFILEAVPVSNLVTPFWHVGLSERAADYEPWGSDYYVIRSDLSVAPGEVSGGQRSAAAQGLLIICATFMVVML</sequence>
<dbReference type="PANTHER" id="PTHR30290:SF81">
    <property type="entry name" value="OLIGOPEPTIDE-BINDING PROTEIN OPPA"/>
    <property type="match status" value="1"/>
</dbReference>
<dbReference type="SUPFAM" id="SSF53850">
    <property type="entry name" value="Periplasmic binding protein-like II"/>
    <property type="match status" value="1"/>
</dbReference>
<dbReference type="GO" id="GO:1904680">
    <property type="term" value="F:peptide transmembrane transporter activity"/>
    <property type="evidence" value="ECO:0007669"/>
    <property type="project" value="TreeGrafter"/>
</dbReference>
<name>A0A1Z5JND6_FISSO</name>
<feature type="domain" description="Solute-binding protein family 5" evidence="2">
    <location>
        <begin position="66"/>
        <end position="416"/>
    </location>
</feature>
<organism evidence="3 4">
    <name type="scientific">Fistulifera solaris</name>
    <name type="common">Oleaginous diatom</name>
    <dbReference type="NCBI Taxonomy" id="1519565"/>
    <lineage>
        <taxon>Eukaryota</taxon>
        <taxon>Sar</taxon>
        <taxon>Stramenopiles</taxon>
        <taxon>Ochrophyta</taxon>
        <taxon>Bacillariophyta</taxon>
        <taxon>Bacillariophyceae</taxon>
        <taxon>Bacillariophycidae</taxon>
        <taxon>Naviculales</taxon>
        <taxon>Naviculaceae</taxon>
        <taxon>Fistulifera</taxon>
    </lineage>
</organism>
<dbReference type="Proteomes" id="UP000198406">
    <property type="component" value="Unassembled WGS sequence"/>
</dbReference>
<comment type="caution">
    <text evidence="3">The sequence shown here is derived from an EMBL/GenBank/DDBJ whole genome shotgun (WGS) entry which is preliminary data.</text>
</comment>
<gene>
    <name evidence="3" type="ORF">FisN_6Hh173</name>
</gene>
<dbReference type="EMBL" id="BDSP01000094">
    <property type="protein sequence ID" value="GAX15530.1"/>
    <property type="molecule type" value="Genomic_DNA"/>
</dbReference>
<dbReference type="InParanoid" id="A0A1Z5JND6"/>
<dbReference type="Pfam" id="PF00496">
    <property type="entry name" value="SBP_bac_5"/>
    <property type="match status" value="1"/>
</dbReference>
<dbReference type="OrthoDB" id="40752at2759"/>
<protein>
    <submittedName>
        <fullName evidence="3">Peptide/nickel transport system substrate-binding protein</fullName>
    </submittedName>
</protein>
<keyword evidence="4" id="KW-1185">Reference proteome</keyword>
<dbReference type="AlphaFoldDB" id="A0A1Z5JND6"/>
<dbReference type="GO" id="GO:0015833">
    <property type="term" value="P:peptide transport"/>
    <property type="evidence" value="ECO:0007669"/>
    <property type="project" value="TreeGrafter"/>
</dbReference>
<dbReference type="Gene3D" id="3.40.190.10">
    <property type="entry name" value="Periplasmic binding protein-like II"/>
    <property type="match status" value="1"/>
</dbReference>
<evidence type="ECO:0000256" key="1">
    <source>
        <dbReference type="SAM" id="SignalP"/>
    </source>
</evidence>
<dbReference type="PANTHER" id="PTHR30290">
    <property type="entry name" value="PERIPLASMIC BINDING COMPONENT OF ABC TRANSPORTER"/>
    <property type="match status" value="1"/>
</dbReference>
<dbReference type="Gene3D" id="3.10.105.10">
    <property type="entry name" value="Dipeptide-binding Protein, Domain 3"/>
    <property type="match status" value="1"/>
</dbReference>
<dbReference type="InterPro" id="IPR000914">
    <property type="entry name" value="SBP_5_dom"/>
</dbReference>
<accession>A0A1Z5JND6</accession>
<keyword evidence="1" id="KW-0732">Signal</keyword>
<dbReference type="InterPro" id="IPR039424">
    <property type="entry name" value="SBP_5"/>
</dbReference>
<evidence type="ECO:0000259" key="2">
    <source>
        <dbReference type="Pfam" id="PF00496"/>
    </source>
</evidence>
<proteinExistence type="predicted"/>
<feature type="chain" id="PRO_5012419074" evidence="1">
    <location>
        <begin position="19"/>
        <end position="522"/>
    </location>
</feature>
<evidence type="ECO:0000313" key="4">
    <source>
        <dbReference type="Proteomes" id="UP000198406"/>
    </source>
</evidence>
<evidence type="ECO:0000313" key="3">
    <source>
        <dbReference type="EMBL" id="GAX15530.1"/>
    </source>
</evidence>
<reference evidence="3 4" key="1">
    <citation type="journal article" date="2015" name="Plant Cell">
        <title>Oil accumulation by the oleaginous diatom Fistulifera solaris as revealed by the genome and transcriptome.</title>
        <authorList>
            <person name="Tanaka T."/>
            <person name="Maeda Y."/>
            <person name="Veluchamy A."/>
            <person name="Tanaka M."/>
            <person name="Abida H."/>
            <person name="Marechal E."/>
            <person name="Bowler C."/>
            <person name="Muto M."/>
            <person name="Sunaga Y."/>
            <person name="Tanaka M."/>
            <person name="Yoshino T."/>
            <person name="Taniguchi T."/>
            <person name="Fukuda Y."/>
            <person name="Nemoto M."/>
            <person name="Matsumoto M."/>
            <person name="Wong P.S."/>
            <person name="Aburatani S."/>
            <person name="Fujibuchi W."/>
        </authorList>
    </citation>
    <scope>NUCLEOTIDE SEQUENCE [LARGE SCALE GENOMIC DNA]</scope>
    <source>
        <strain evidence="3 4">JPCC DA0580</strain>
    </source>
</reference>